<keyword evidence="2" id="KW-0732">Signal</keyword>
<evidence type="ECO:0000256" key="2">
    <source>
        <dbReference type="SAM" id="SignalP"/>
    </source>
</evidence>
<evidence type="ECO:0000313" key="4">
    <source>
        <dbReference type="Proteomes" id="UP001280581"/>
    </source>
</evidence>
<evidence type="ECO:0008006" key="5">
    <source>
        <dbReference type="Google" id="ProtNLM"/>
    </source>
</evidence>
<sequence>MRYSFLPTLGALLSLGASGVSANVVCDTELNLNINSTSTALAAKDCIARACADRVAGHNVQEHCGSVIFAVTHVDNSLPDVATCVSQFNSIVDQCITSGLANTGTVADKQAIYEIYEAGGVDLQARGLDQYLDDDDLDFEDIVWENDLDARFSEEDDEEEGLEEHELEKRVKVPKKKAGTKVKTRKGTTRKGATKTKTPNKKGTKAKTDAKKKKQQQQQCQAPPKGKGKTGTKNPKTGATTKPKSGSTKVTRDDVESPQLFRRAGGSSRGSSSSGSSRGSSSGHSSSGSSSSSGAACALPDVTSFYKVQRLTSSSVTHYRFKTRTNWKNTITRERYPKQRNVMRDMKSDGKFDVIEMRRAQTQIVGDANGITKPHDVEAGNGRFLLCNGGFFIMGGATGMRWDVNGQSFDAAHYDHYSVGSTTTTEYAVPIPPSQKHHYQKLEGEDGSYLYSGPKLIRRLDLTSPELMYRDASGHSSAYTRIPGGVATANQPNERLVTAELADGRKYLFVYTAESRSKGMDLNEMRDLIKTFLSEFAGVANLGAQTRQLLNLDGGGSIYVSFVDGPRKYVIAGGNIGGATPARIPSPRKVTNMVKFNV</sequence>
<proteinExistence type="predicted"/>
<evidence type="ECO:0000313" key="3">
    <source>
        <dbReference type="EMBL" id="KAK3202946.1"/>
    </source>
</evidence>
<feature type="compositionally biased region" description="Basic residues" evidence="1">
    <location>
        <begin position="172"/>
        <end position="215"/>
    </location>
</feature>
<protein>
    <recommendedName>
        <fullName evidence="5">Phosphodiester glycosidase domain-containing protein</fullName>
    </recommendedName>
</protein>
<gene>
    <name evidence="3" type="ORF">GRF29_154g1308561</name>
</gene>
<feature type="region of interest" description="Disordered" evidence="1">
    <location>
        <begin position="153"/>
        <end position="294"/>
    </location>
</feature>
<reference evidence="3 4" key="1">
    <citation type="submission" date="2021-02" db="EMBL/GenBank/DDBJ databases">
        <title>Genome assembly of Pseudopithomyces chartarum.</title>
        <authorList>
            <person name="Jauregui R."/>
            <person name="Singh J."/>
            <person name="Voisey C."/>
        </authorList>
    </citation>
    <scope>NUCLEOTIDE SEQUENCE [LARGE SCALE GENOMIC DNA]</scope>
    <source>
        <strain evidence="3 4">AGR01</strain>
    </source>
</reference>
<organism evidence="3 4">
    <name type="scientific">Pseudopithomyces chartarum</name>
    <dbReference type="NCBI Taxonomy" id="1892770"/>
    <lineage>
        <taxon>Eukaryota</taxon>
        <taxon>Fungi</taxon>
        <taxon>Dikarya</taxon>
        <taxon>Ascomycota</taxon>
        <taxon>Pezizomycotina</taxon>
        <taxon>Dothideomycetes</taxon>
        <taxon>Pleosporomycetidae</taxon>
        <taxon>Pleosporales</taxon>
        <taxon>Massarineae</taxon>
        <taxon>Didymosphaeriaceae</taxon>
        <taxon>Pseudopithomyces</taxon>
    </lineage>
</organism>
<feature type="chain" id="PRO_5042920125" description="Phosphodiester glycosidase domain-containing protein" evidence="2">
    <location>
        <begin position="23"/>
        <end position="598"/>
    </location>
</feature>
<name>A0AAN6LTI8_9PLEO</name>
<dbReference type="Proteomes" id="UP001280581">
    <property type="component" value="Unassembled WGS sequence"/>
</dbReference>
<dbReference type="EMBL" id="WVTA01000013">
    <property type="protein sequence ID" value="KAK3202946.1"/>
    <property type="molecule type" value="Genomic_DNA"/>
</dbReference>
<feature type="compositionally biased region" description="Low complexity" evidence="1">
    <location>
        <begin position="265"/>
        <end position="294"/>
    </location>
</feature>
<comment type="caution">
    <text evidence="3">The sequence shown here is derived from an EMBL/GenBank/DDBJ whole genome shotgun (WGS) entry which is preliminary data.</text>
</comment>
<keyword evidence="4" id="KW-1185">Reference proteome</keyword>
<feature type="compositionally biased region" description="Acidic residues" evidence="1">
    <location>
        <begin position="154"/>
        <end position="163"/>
    </location>
</feature>
<dbReference type="AlphaFoldDB" id="A0AAN6LTI8"/>
<accession>A0AAN6LTI8</accession>
<evidence type="ECO:0000256" key="1">
    <source>
        <dbReference type="SAM" id="MobiDB-lite"/>
    </source>
</evidence>
<feature type="signal peptide" evidence="2">
    <location>
        <begin position="1"/>
        <end position="22"/>
    </location>
</feature>
<feature type="compositionally biased region" description="Low complexity" evidence="1">
    <location>
        <begin position="216"/>
        <end position="244"/>
    </location>
</feature>